<dbReference type="EMBL" id="MCFN01001666">
    <property type="protein sequence ID" value="OXB52955.1"/>
    <property type="molecule type" value="Genomic_DNA"/>
</dbReference>
<dbReference type="GO" id="GO:0006707">
    <property type="term" value="P:cholesterol catabolic process"/>
    <property type="evidence" value="ECO:0007669"/>
    <property type="project" value="InterPro"/>
</dbReference>
<organism evidence="1 2">
    <name type="scientific">Callipepla squamata</name>
    <name type="common">Scaled quail</name>
    <dbReference type="NCBI Taxonomy" id="9009"/>
    <lineage>
        <taxon>Eukaryota</taxon>
        <taxon>Metazoa</taxon>
        <taxon>Chordata</taxon>
        <taxon>Craniata</taxon>
        <taxon>Vertebrata</taxon>
        <taxon>Euteleostomi</taxon>
        <taxon>Archelosauria</taxon>
        <taxon>Archosauria</taxon>
        <taxon>Dinosauria</taxon>
        <taxon>Saurischia</taxon>
        <taxon>Theropoda</taxon>
        <taxon>Coelurosauria</taxon>
        <taxon>Aves</taxon>
        <taxon>Neognathae</taxon>
        <taxon>Galloanserae</taxon>
        <taxon>Galliformes</taxon>
        <taxon>Odontophoridae</taxon>
        <taxon>Callipepla</taxon>
    </lineage>
</organism>
<comment type="caution">
    <text evidence="1">The sequence shown here is derived from an EMBL/GenBank/DDBJ whole genome shotgun (WGS) entry which is preliminary data.</text>
</comment>
<dbReference type="PANTHER" id="PTHR24293:SF1">
    <property type="entry name" value="CHOLESTEROL 24-HYDROXYLASE"/>
    <property type="match status" value="1"/>
</dbReference>
<dbReference type="GO" id="GO:0005506">
    <property type="term" value="F:iron ion binding"/>
    <property type="evidence" value="ECO:0007669"/>
    <property type="project" value="InterPro"/>
</dbReference>
<dbReference type="Proteomes" id="UP000198323">
    <property type="component" value="Unassembled WGS sequence"/>
</dbReference>
<dbReference type="Gene3D" id="1.10.630.10">
    <property type="entry name" value="Cytochrome P450"/>
    <property type="match status" value="1"/>
</dbReference>
<name>A0A226MCE6_CALSU</name>
<reference evidence="1 2" key="1">
    <citation type="submission" date="2016-07" db="EMBL/GenBank/DDBJ databases">
        <title>Disparate Historic Effective Population Sizes Predicted by Modern Levels of Genome Diversity for the Scaled Quail (Callipepla squamata) and the Northern Bobwhite (Colinus virginianus): Inferences from First and Second Generation Draft Genome Assemblies for Sympatric New World Quail.</title>
        <authorList>
            <person name="Oldeschulte D.L."/>
            <person name="Halley Y.A."/>
            <person name="Bhattarai E.K."/>
            <person name="Brashear W.A."/>
            <person name="Hill J."/>
            <person name="Metz R.P."/>
            <person name="Johnson C.D."/>
            <person name="Rollins D."/>
            <person name="Peterson M.J."/>
            <person name="Bickhart D.M."/>
            <person name="Decker J.E."/>
            <person name="Seabury C.M."/>
        </authorList>
    </citation>
    <scope>NUCLEOTIDE SEQUENCE [LARGE SCALE GENOMIC DNA]</scope>
    <source>
        <strain evidence="1 2">Texas</strain>
        <tissue evidence="1">Leg muscle</tissue>
    </source>
</reference>
<dbReference type="GO" id="GO:0020037">
    <property type="term" value="F:heme binding"/>
    <property type="evidence" value="ECO:0007669"/>
    <property type="project" value="InterPro"/>
</dbReference>
<sequence>MAALGGLLLLLLLVLLLLLAAGLYCCYVWRVHAAFEHIPGAPRERSKKYGPIVRVNAFHRVSVLILSPEGVKEFLMSPEYPKDRLVYGQIFNLFGVR</sequence>
<keyword evidence="2" id="KW-1185">Reference proteome</keyword>
<protein>
    <submittedName>
        <fullName evidence="1">Uncharacterized protein</fullName>
    </submittedName>
</protein>
<accession>A0A226MCE6</accession>
<evidence type="ECO:0000313" key="2">
    <source>
        <dbReference type="Proteomes" id="UP000198323"/>
    </source>
</evidence>
<evidence type="ECO:0000313" key="1">
    <source>
        <dbReference type="EMBL" id="OXB52955.1"/>
    </source>
</evidence>
<dbReference type="InterPro" id="IPR039983">
    <property type="entry name" value="CYP46A1"/>
</dbReference>
<dbReference type="OrthoDB" id="1470350at2759"/>
<dbReference type="STRING" id="9009.A0A226MCE6"/>
<dbReference type="PANTHER" id="PTHR24293">
    <property type="entry name" value="CYTOCHROME P450 FAMILY 46 SUBFAMILY A"/>
    <property type="match status" value="1"/>
</dbReference>
<gene>
    <name evidence="1" type="ORF">ASZ78_002464</name>
</gene>
<proteinExistence type="predicted"/>
<dbReference type="AlphaFoldDB" id="A0A226MCE6"/>
<dbReference type="SUPFAM" id="SSF48264">
    <property type="entry name" value="Cytochrome P450"/>
    <property type="match status" value="1"/>
</dbReference>
<dbReference type="GO" id="GO:0033781">
    <property type="term" value="F:cholesterol 24-hydroxylase activity"/>
    <property type="evidence" value="ECO:0007669"/>
    <property type="project" value="InterPro"/>
</dbReference>
<dbReference type="InterPro" id="IPR036396">
    <property type="entry name" value="Cyt_P450_sf"/>
</dbReference>